<name>A0A5C6RPM3_9FLAO</name>
<evidence type="ECO:0000313" key="1">
    <source>
        <dbReference type="EMBL" id="TXB63939.1"/>
    </source>
</evidence>
<comment type="caution">
    <text evidence="1">The sequence shown here is derived from an EMBL/GenBank/DDBJ whole genome shotgun (WGS) entry which is preliminary data.</text>
</comment>
<organism evidence="1 2">
    <name type="scientific">Vicingus serpentipes</name>
    <dbReference type="NCBI Taxonomy" id="1926625"/>
    <lineage>
        <taxon>Bacteria</taxon>
        <taxon>Pseudomonadati</taxon>
        <taxon>Bacteroidota</taxon>
        <taxon>Flavobacteriia</taxon>
        <taxon>Flavobacteriales</taxon>
        <taxon>Vicingaceae</taxon>
        <taxon>Vicingus</taxon>
    </lineage>
</organism>
<sequence length="117" mass="13686">MNIEQYRDYCLAKKGVTESFPFDKDTLVFKVMGKMFALTSVESFDFINLKCDSEKAIELREKYEAVKPGYHMNKTLWNSVYPNLDVADKIIYHWIDDSYNLIVLSLTKKLQAELESL</sequence>
<evidence type="ECO:0000313" key="2">
    <source>
        <dbReference type="Proteomes" id="UP000321721"/>
    </source>
</evidence>
<dbReference type="Gene3D" id="3.90.1150.30">
    <property type="match status" value="1"/>
</dbReference>
<dbReference type="Pfam" id="PF04237">
    <property type="entry name" value="YjbR"/>
    <property type="match status" value="1"/>
</dbReference>
<proteinExistence type="predicted"/>
<gene>
    <name evidence="1" type="ORF">FRY74_11840</name>
</gene>
<dbReference type="AlphaFoldDB" id="A0A5C6RPM3"/>
<dbReference type="RefSeq" id="WP_147101878.1">
    <property type="nucleotide sequence ID" value="NZ_VOOS01000006.1"/>
</dbReference>
<protein>
    <submittedName>
        <fullName evidence="1">MmcQ/YjbR family DNA-binding protein</fullName>
    </submittedName>
</protein>
<keyword evidence="1" id="KW-0238">DNA-binding</keyword>
<dbReference type="PANTHER" id="PTHR35145:SF1">
    <property type="entry name" value="CYTOPLASMIC PROTEIN"/>
    <property type="match status" value="1"/>
</dbReference>
<dbReference type="InterPro" id="IPR038056">
    <property type="entry name" value="YjbR-like_sf"/>
</dbReference>
<dbReference type="GO" id="GO:0003677">
    <property type="term" value="F:DNA binding"/>
    <property type="evidence" value="ECO:0007669"/>
    <property type="project" value="UniProtKB-KW"/>
</dbReference>
<dbReference type="InterPro" id="IPR058532">
    <property type="entry name" value="YjbR/MT2646/Rv2570-like"/>
</dbReference>
<dbReference type="OrthoDB" id="9789813at2"/>
<dbReference type="PANTHER" id="PTHR35145">
    <property type="entry name" value="CYTOPLASMIC PROTEIN-RELATED"/>
    <property type="match status" value="1"/>
</dbReference>
<reference evidence="1 2" key="1">
    <citation type="submission" date="2019-08" db="EMBL/GenBank/DDBJ databases">
        <title>Genome of Vicingus serpentipes NCIMB 15042.</title>
        <authorList>
            <person name="Bowman J.P."/>
        </authorList>
    </citation>
    <scope>NUCLEOTIDE SEQUENCE [LARGE SCALE GENOMIC DNA]</scope>
    <source>
        <strain evidence="1 2">NCIMB 15042</strain>
    </source>
</reference>
<keyword evidence="2" id="KW-1185">Reference proteome</keyword>
<dbReference type="InterPro" id="IPR007351">
    <property type="entry name" value="YjbR"/>
</dbReference>
<dbReference type="EMBL" id="VOOS01000006">
    <property type="protein sequence ID" value="TXB63939.1"/>
    <property type="molecule type" value="Genomic_DNA"/>
</dbReference>
<accession>A0A5C6RPM3</accession>
<dbReference type="SUPFAM" id="SSF142906">
    <property type="entry name" value="YjbR-like"/>
    <property type="match status" value="1"/>
</dbReference>
<dbReference type="Proteomes" id="UP000321721">
    <property type="component" value="Unassembled WGS sequence"/>
</dbReference>